<feature type="region of interest" description="Disordered" evidence="1">
    <location>
        <begin position="243"/>
        <end position="268"/>
    </location>
</feature>
<dbReference type="EMBL" id="JAVDUI010000001">
    <property type="protein sequence ID" value="MDR6892575.1"/>
    <property type="molecule type" value="Genomic_DNA"/>
</dbReference>
<evidence type="ECO:0000256" key="1">
    <source>
        <dbReference type="SAM" id="MobiDB-lite"/>
    </source>
</evidence>
<organism evidence="2 3">
    <name type="scientific">Falsarthrobacter nasiphocae</name>
    <dbReference type="NCBI Taxonomy" id="189863"/>
    <lineage>
        <taxon>Bacteria</taxon>
        <taxon>Bacillati</taxon>
        <taxon>Actinomycetota</taxon>
        <taxon>Actinomycetes</taxon>
        <taxon>Micrococcales</taxon>
        <taxon>Micrococcaceae</taxon>
        <taxon>Falsarthrobacter</taxon>
    </lineage>
</organism>
<feature type="compositionally biased region" description="Basic and acidic residues" evidence="1">
    <location>
        <begin position="243"/>
        <end position="252"/>
    </location>
</feature>
<reference evidence="2" key="1">
    <citation type="submission" date="2023-07" db="EMBL/GenBank/DDBJ databases">
        <title>Sequencing the genomes of 1000 actinobacteria strains.</title>
        <authorList>
            <person name="Klenk H.-P."/>
        </authorList>
    </citation>
    <scope>NUCLEOTIDE SEQUENCE</scope>
    <source>
        <strain evidence="2">DSM 13988</strain>
    </source>
</reference>
<evidence type="ECO:0000313" key="3">
    <source>
        <dbReference type="Proteomes" id="UP001247307"/>
    </source>
</evidence>
<dbReference type="Gene3D" id="3.40.50.300">
    <property type="entry name" value="P-loop containing nucleotide triphosphate hydrolases"/>
    <property type="match status" value="2"/>
</dbReference>
<evidence type="ECO:0000313" key="2">
    <source>
        <dbReference type="EMBL" id="MDR6892575.1"/>
    </source>
</evidence>
<gene>
    <name evidence="2" type="ORF">J2S35_001515</name>
</gene>
<keyword evidence="3" id="KW-1185">Reference proteome</keyword>
<proteinExistence type="predicted"/>
<protein>
    <recommendedName>
        <fullName evidence="4">DUF4011 domain-containing protein</fullName>
    </recommendedName>
</protein>
<dbReference type="InterPro" id="IPR027417">
    <property type="entry name" value="P-loop_NTPase"/>
</dbReference>
<name>A0AAE3YG69_9MICC</name>
<accession>A0AAE3YG69</accession>
<dbReference type="RefSeq" id="WP_309851811.1">
    <property type="nucleotide sequence ID" value="NZ_BAAAIU010000020.1"/>
</dbReference>
<dbReference type="Proteomes" id="UP001247307">
    <property type="component" value="Unassembled WGS sequence"/>
</dbReference>
<sequence>MTDPRPSSPEQSPSDAQQVQVKRWLRSLTRGDGGLTAADLLRFRPTSRTAIDLTAAHPSGLTQLLSGRKTRLSTMLRDKETLAEAMRAGRGIRSRIFDVGQERGIDAGFLATGMAYWRFTGADGQSTPIAAPILLSPIRLTIHPSHNEYEVQIAGPARLNPLLLRHLSQDHGIELDAASIERSAYATARLNPLPVLDAIRHATEGLRDAQVVQQVFVATFVRMVDPLDDPRVTAHHPVIRDLAAPRDPEAGEPRFASPAPPSPDDLHPSEEFLVLDADASQHAVVDRAEAGESFVVSAPPGTGQTQTAVNVAARLAYRGRRVVVVAERRSAVKQFEDTLSELGLGTMTRLVDADADPQDVRRHAIAAVARNERAEKLDLADLQRLVARRRELLAENVRALHDERPQWGVSVHDAMQALAALTSGANAPTTSVRLPEPVLLRLTDRTTPTARLRRFAELGGLSAEMRANPWHGAHMTSSEATLEALSQATHIHGFLGTLAERMEAAAQSAGMRPGRTLEEWREQLRIIESLDASLARFEPDIFDRGVEDLLAATSTGAWRRQHGIQMGTFTRSRLRRVAKELIKKDVFIDDLNEALSLVNEQYDAWKRYAIPGHLPSQTGGVAELSRMVERIHRDATALAVHARGTAFPQRPGQAPIEDIRRETERLVEGRSALSTLPERTHLSDYLLGLGLNPLLDDMGERELTADEVGPELELSWWSSVLEQIIERDPHLTSFDAEALFTLESEYRSADRAHIASGPGRLIEAVGERWRRSVERRRAAGASLRALLLDGEVTVRNLGAEDAELVTHVHPVWLGSVHTLPMILGDDFTADAVIVLDAHALNVAHALGALARAPQVVAFGDPMLPGPRSFTAAASADGSTAEAAHDSASEAPVSLYQALSEVRPTMALEHLYRCVDSTLAARISHEFYGDQVEVLPSGDALAAGLRRVRVEYLAGGVGPQTARTVEIESVQAEVDRCVDLVFDHIRSTPDRSLAIVTASKRHAARVAEAVRVRMAHEPWAASFFRSGSEPFLILPLERAAGHVRDHVVFSIGFGRSSDGRPATSFGPLSEAGGRELFNVAMTRARVALHVLSCFRPSDVEASSLGYGALDLYEFLAAESSPEPRTGQDRESSPLVSDLSRRLRARGARVREHVDGVIDLAVFEQGAAARDAAPVAVISDSTREYQQTGVRERSRLRPERLERFGWAPVPAWSVEVFTDPNAAADRVMAASGSAPAAAPTPIAAEQEQTAEGEENPDSVASAGAAREAPGE</sequence>
<feature type="compositionally biased region" description="Low complexity" evidence="1">
    <location>
        <begin position="1228"/>
        <end position="1245"/>
    </location>
</feature>
<evidence type="ECO:0008006" key="4">
    <source>
        <dbReference type="Google" id="ProtNLM"/>
    </source>
</evidence>
<feature type="region of interest" description="Disordered" evidence="1">
    <location>
        <begin position="1228"/>
        <end position="1269"/>
    </location>
</feature>
<dbReference type="SUPFAM" id="SSF52540">
    <property type="entry name" value="P-loop containing nucleoside triphosphate hydrolases"/>
    <property type="match status" value="1"/>
</dbReference>
<dbReference type="AlphaFoldDB" id="A0AAE3YG69"/>
<comment type="caution">
    <text evidence="2">The sequence shown here is derived from an EMBL/GenBank/DDBJ whole genome shotgun (WGS) entry which is preliminary data.</text>
</comment>